<dbReference type="RefSeq" id="XP_033654766.1">
    <property type="nucleotide sequence ID" value="XM_033794629.1"/>
</dbReference>
<proteinExistence type="predicted"/>
<evidence type="ECO:0000313" key="2">
    <source>
        <dbReference type="EMBL" id="KAF2277227.1"/>
    </source>
</evidence>
<protein>
    <submittedName>
        <fullName evidence="2">Uncharacterized protein</fullName>
    </submittedName>
</protein>
<keyword evidence="1" id="KW-1133">Transmembrane helix</keyword>
<keyword evidence="1" id="KW-0812">Transmembrane</keyword>
<evidence type="ECO:0000313" key="3">
    <source>
        <dbReference type="Proteomes" id="UP000800097"/>
    </source>
</evidence>
<dbReference type="AlphaFoldDB" id="A0A6A6JL31"/>
<keyword evidence="1" id="KW-0472">Membrane</keyword>
<dbReference type="GeneID" id="54547804"/>
<dbReference type="Proteomes" id="UP000800097">
    <property type="component" value="Unassembled WGS sequence"/>
</dbReference>
<reference evidence="2" key="1">
    <citation type="journal article" date="2020" name="Stud. Mycol.">
        <title>101 Dothideomycetes genomes: a test case for predicting lifestyles and emergence of pathogens.</title>
        <authorList>
            <person name="Haridas S."/>
            <person name="Albert R."/>
            <person name="Binder M."/>
            <person name="Bloem J."/>
            <person name="Labutti K."/>
            <person name="Salamov A."/>
            <person name="Andreopoulos B."/>
            <person name="Baker S."/>
            <person name="Barry K."/>
            <person name="Bills G."/>
            <person name="Bluhm B."/>
            <person name="Cannon C."/>
            <person name="Castanera R."/>
            <person name="Culley D."/>
            <person name="Daum C."/>
            <person name="Ezra D."/>
            <person name="Gonzalez J."/>
            <person name="Henrissat B."/>
            <person name="Kuo A."/>
            <person name="Liang C."/>
            <person name="Lipzen A."/>
            <person name="Lutzoni F."/>
            <person name="Magnuson J."/>
            <person name="Mondo S."/>
            <person name="Nolan M."/>
            <person name="Ohm R."/>
            <person name="Pangilinan J."/>
            <person name="Park H.-J."/>
            <person name="Ramirez L."/>
            <person name="Alfaro M."/>
            <person name="Sun H."/>
            <person name="Tritt A."/>
            <person name="Yoshinaga Y."/>
            <person name="Zwiers L.-H."/>
            <person name="Turgeon B."/>
            <person name="Goodwin S."/>
            <person name="Spatafora J."/>
            <person name="Crous P."/>
            <person name="Grigoriev I."/>
        </authorList>
    </citation>
    <scope>NUCLEOTIDE SEQUENCE</scope>
    <source>
        <strain evidence="2">CBS 379.55</strain>
    </source>
</reference>
<sequence>MGLYRERGAHRRKCTPTNQGRPYCSTVLFFDLPWVSSLLFFPLDGLMKLHIVNILLPTSLRCFPVLCTSISI</sequence>
<name>A0A6A6JL31_WESOR</name>
<gene>
    <name evidence="2" type="ORF">EI97DRAFT_313997</name>
</gene>
<evidence type="ECO:0000256" key="1">
    <source>
        <dbReference type="SAM" id="Phobius"/>
    </source>
</evidence>
<dbReference type="EMBL" id="ML986491">
    <property type="protein sequence ID" value="KAF2277227.1"/>
    <property type="molecule type" value="Genomic_DNA"/>
</dbReference>
<keyword evidence="3" id="KW-1185">Reference proteome</keyword>
<accession>A0A6A6JL31</accession>
<organism evidence="2 3">
    <name type="scientific">Westerdykella ornata</name>
    <dbReference type="NCBI Taxonomy" id="318751"/>
    <lineage>
        <taxon>Eukaryota</taxon>
        <taxon>Fungi</taxon>
        <taxon>Dikarya</taxon>
        <taxon>Ascomycota</taxon>
        <taxon>Pezizomycotina</taxon>
        <taxon>Dothideomycetes</taxon>
        <taxon>Pleosporomycetidae</taxon>
        <taxon>Pleosporales</taxon>
        <taxon>Sporormiaceae</taxon>
        <taxon>Westerdykella</taxon>
    </lineage>
</organism>
<feature type="transmembrane region" description="Helical" evidence="1">
    <location>
        <begin position="21"/>
        <end position="41"/>
    </location>
</feature>